<protein>
    <submittedName>
        <fullName evidence="2">Uncharacterized protein</fullName>
    </submittedName>
</protein>
<dbReference type="Proteomes" id="UP000016931">
    <property type="component" value="Unassembled WGS sequence"/>
</dbReference>
<evidence type="ECO:0000313" key="2">
    <source>
        <dbReference type="EMBL" id="EMF15648.1"/>
    </source>
</evidence>
<feature type="compositionally biased region" description="Basic residues" evidence="1">
    <location>
        <begin position="45"/>
        <end position="61"/>
    </location>
</feature>
<dbReference type="RefSeq" id="XP_016763769.1">
    <property type="nucleotide sequence ID" value="XM_016900596.1"/>
</dbReference>
<accession>M3CPH5</accession>
<dbReference type="HOGENOM" id="CLU_1185658_0_0_1"/>
<gene>
    <name evidence="2" type="ORF">SEPMUDRAFT_105874</name>
</gene>
<keyword evidence="3" id="KW-1185">Reference proteome</keyword>
<proteinExistence type="predicted"/>
<feature type="compositionally biased region" description="Low complexity" evidence="1">
    <location>
        <begin position="66"/>
        <end position="87"/>
    </location>
</feature>
<feature type="region of interest" description="Disordered" evidence="1">
    <location>
        <begin position="44"/>
        <end position="87"/>
    </location>
</feature>
<name>M3CPH5_SPHMS</name>
<dbReference type="GeneID" id="27897733"/>
<dbReference type="OrthoDB" id="2589563at2759"/>
<evidence type="ECO:0000313" key="3">
    <source>
        <dbReference type="Proteomes" id="UP000016931"/>
    </source>
</evidence>
<dbReference type="eggNOG" id="ENOG502T1RW">
    <property type="taxonomic scope" value="Eukaryota"/>
</dbReference>
<dbReference type="AlphaFoldDB" id="M3CPH5"/>
<evidence type="ECO:0000256" key="1">
    <source>
        <dbReference type="SAM" id="MobiDB-lite"/>
    </source>
</evidence>
<reference evidence="2 3" key="1">
    <citation type="journal article" date="2012" name="PLoS Pathog.">
        <title>Diverse lifestyles and strategies of plant pathogenesis encoded in the genomes of eighteen Dothideomycetes fungi.</title>
        <authorList>
            <person name="Ohm R.A."/>
            <person name="Feau N."/>
            <person name="Henrissat B."/>
            <person name="Schoch C.L."/>
            <person name="Horwitz B.A."/>
            <person name="Barry K.W."/>
            <person name="Condon B.J."/>
            <person name="Copeland A.C."/>
            <person name="Dhillon B."/>
            <person name="Glaser F."/>
            <person name="Hesse C.N."/>
            <person name="Kosti I."/>
            <person name="LaButti K."/>
            <person name="Lindquist E.A."/>
            <person name="Lucas S."/>
            <person name="Salamov A.A."/>
            <person name="Bradshaw R.E."/>
            <person name="Ciuffetti L."/>
            <person name="Hamelin R.C."/>
            <person name="Kema G.H.J."/>
            <person name="Lawrence C."/>
            <person name="Scott J.A."/>
            <person name="Spatafora J.W."/>
            <person name="Turgeon B.G."/>
            <person name="de Wit P.J.G.M."/>
            <person name="Zhong S."/>
            <person name="Goodwin S.B."/>
            <person name="Grigoriev I.V."/>
        </authorList>
    </citation>
    <scope>NUCLEOTIDE SEQUENCE [LARGE SCALE GENOMIC DNA]</scope>
    <source>
        <strain evidence="2 3">SO2202</strain>
    </source>
</reference>
<dbReference type="EMBL" id="KB456261">
    <property type="protein sequence ID" value="EMF15648.1"/>
    <property type="molecule type" value="Genomic_DNA"/>
</dbReference>
<sequence length="234" mass="26588">MYHYYCYNNNSTVSTSTPVMTPSRFDLPLLPKYHDIPYETITAPKNRKRIRHRSNKSRRAQHQNPTTTSTINTTTTRTTSSSSSSSSYPAYYGSYYHNRGISPPSSEFSSSPPPNYYPEYTYATLPKPIRLAPSSTTTATTTIPKNYHHHYHHEHHYEHPHPRDLHLLNHVFREDSYSSYSATVGGVESAITRDKRMFGGEDGDSESALELRGPMLDVVLGLFDGIDYDDALLC</sequence>
<organism evidence="2 3">
    <name type="scientific">Sphaerulina musiva (strain SO2202)</name>
    <name type="common">Poplar stem canker fungus</name>
    <name type="synonym">Septoria musiva</name>
    <dbReference type="NCBI Taxonomy" id="692275"/>
    <lineage>
        <taxon>Eukaryota</taxon>
        <taxon>Fungi</taxon>
        <taxon>Dikarya</taxon>
        <taxon>Ascomycota</taxon>
        <taxon>Pezizomycotina</taxon>
        <taxon>Dothideomycetes</taxon>
        <taxon>Dothideomycetidae</taxon>
        <taxon>Mycosphaerellales</taxon>
        <taxon>Mycosphaerellaceae</taxon>
        <taxon>Sphaerulina</taxon>
    </lineage>
</organism>